<keyword evidence="4" id="KW-1185">Reference proteome</keyword>
<protein>
    <recommendedName>
        <fullName evidence="2">4'-phosphopantetheinyl transferase domain-containing protein</fullName>
    </recommendedName>
</protein>
<dbReference type="Pfam" id="PF01648">
    <property type="entry name" value="ACPS"/>
    <property type="match status" value="1"/>
</dbReference>
<evidence type="ECO:0000259" key="2">
    <source>
        <dbReference type="Pfam" id="PF01648"/>
    </source>
</evidence>
<name>A0ABQ1I1U8_9ALTE</name>
<evidence type="ECO:0000313" key="3">
    <source>
        <dbReference type="EMBL" id="GGB08016.1"/>
    </source>
</evidence>
<reference evidence="4" key="1">
    <citation type="journal article" date="2019" name="Int. J. Syst. Evol. Microbiol.">
        <title>The Global Catalogue of Microorganisms (GCM) 10K type strain sequencing project: providing services to taxonomists for standard genome sequencing and annotation.</title>
        <authorList>
            <consortium name="The Broad Institute Genomics Platform"/>
            <consortium name="The Broad Institute Genome Sequencing Center for Infectious Disease"/>
            <person name="Wu L."/>
            <person name="Ma J."/>
        </authorList>
    </citation>
    <scope>NUCLEOTIDE SEQUENCE [LARGE SCALE GENOMIC DNA]</scope>
    <source>
        <strain evidence="4">CGMCC 1.10131</strain>
    </source>
</reference>
<dbReference type="Proteomes" id="UP000651977">
    <property type="component" value="Unassembled WGS sequence"/>
</dbReference>
<dbReference type="SUPFAM" id="SSF56214">
    <property type="entry name" value="4'-phosphopantetheinyl transferase"/>
    <property type="match status" value="2"/>
</dbReference>
<dbReference type="InterPro" id="IPR008278">
    <property type="entry name" value="4-PPantetheinyl_Trfase_dom"/>
</dbReference>
<dbReference type="EMBL" id="BMDY01000012">
    <property type="protein sequence ID" value="GGB08016.1"/>
    <property type="molecule type" value="Genomic_DNA"/>
</dbReference>
<sequence>MVNIVCSYKLLVRSFASAVKRPQLRQMGSELLAECAAAYTARSLTVADIQRNEFGQPYSIGSLSQRLFLSLSHSGNYLVAMASCYPCGVDIERHKARPYAELWQDIRHPLEPNSPASLAEFYQWWTRKEAAWKVFACQEPSHMQDLQVVGEPRHFYKELTIIDLSAPQGYALSIALQQEDKQEHE</sequence>
<evidence type="ECO:0000256" key="1">
    <source>
        <dbReference type="ARBA" id="ARBA00022679"/>
    </source>
</evidence>
<organism evidence="3 4">
    <name type="scientific">Agarivorans gilvus</name>
    <dbReference type="NCBI Taxonomy" id="680279"/>
    <lineage>
        <taxon>Bacteria</taxon>
        <taxon>Pseudomonadati</taxon>
        <taxon>Pseudomonadota</taxon>
        <taxon>Gammaproteobacteria</taxon>
        <taxon>Alteromonadales</taxon>
        <taxon>Alteromonadaceae</taxon>
        <taxon>Agarivorans</taxon>
    </lineage>
</organism>
<dbReference type="Gene3D" id="3.90.470.20">
    <property type="entry name" value="4'-phosphopantetheinyl transferase domain"/>
    <property type="match status" value="1"/>
</dbReference>
<evidence type="ECO:0000313" key="4">
    <source>
        <dbReference type="Proteomes" id="UP000651977"/>
    </source>
</evidence>
<dbReference type="InterPro" id="IPR037143">
    <property type="entry name" value="4-PPantetheinyl_Trfase_dom_sf"/>
</dbReference>
<keyword evidence="1" id="KW-0808">Transferase</keyword>
<gene>
    <name evidence="3" type="ORF">GCM10007414_21750</name>
</gene>
<comment type="caution">
    <text evidence="3">The sequence shown here is derived from an EMBL/GenBank/DDBJ whole genome shotgun (WGS) entry which is preliminary data.</text>
</comment>
<feature type="domain" description="4'-phosphopantetheinyl transferase" evidence="2">
    <location>
        <begin position="86"/>
        <end position="151"/>
    </location>
</feature>
<proteinExistence type="predicted"/>
<accession>A0ABQ1I1U8</accession>